<name>A0A0C3NXG4_PHLG1</name>
<protein>
    <submittedName>
        <fullName evidence="2">Uncharacterized protein</fullName>
    </submittedName>
</protein>
<gene>
    <name evidence="2" type="ORF">PHLGIDRAFT_115744</name>
</gene>
<dbReference type="STRING" id="745531.A0A0C3NXG4"/>
<feature type="compositionally biased region" description="Polar residues" evidence="1">
    <location>
        <begin position="1"/>
        <end position="13"/>
    </location>
</feature>
<reference evidence="2 3" key="1">
    <citation type="journal article" date="2014" name="PLoS Genet.">
        <title>Analysis of the Phlebiopsis gigantea genome, transcriptome and secretome provides insight into its pioneer colonization strategies of wood.</title>
        <authorList>
            <person name="Hori C."/>
            <person name="Ishida T."/>
            <person name="Igarashi K."/>
            <person name="Samejima M."/>
            <person name="Suzuki H."/>
            <person name="Master E."/>
            <person name="Ferreira P."/>
            <person name="Ruiz-Duenas F.J."/>
            <person name="Held B."/>
            <person name="Canessa P."/>
            <person name="Larrondo L.F."/>
            <person name="Schmoll M."/>
            <person name="Druzhinina I.S."/>
            <person name="Kubicek C.P."/>
            <person name="Gaskell J.A."/>
            <person name="Kersten P."/>
            <person name="St John F."/>
            <person name="Glasner J."/>
            <person name="Sabat G."/>
            <person name="Splinter BonDurant S."/>
            <person name="Syed K."/>
            <person name="Yadav J."/>
            <person name="Mgbeahuruike A.C."/>
            <person name="Kovalchuk A."/>
            <person name="Asiegbu F.O."/>
            <person name="Lackner G."/>
            <person name="Hoffmeister D."/>
            <person name="Rencoret J."/>
            <person name="Gutierrez A."/>
            <person name="Sun H."/>
            <person name="Lindquist E."/>
            <person name="Barry K."/>
            <person name="Riley R."/>
            <person name="Grigoriev I.V."/>
            <person name="Henrissat B."/>
            <person name="Kues U."/>
            <person name="Berka R.M."/>
            <person name="Martinez A.T."/>
            <person name="Covert S.F."/>
            <person name="Blanchette R.A."/>
            <person name="Cullen D."/>
        </authorList>
    </citation>
    <scope>NUCLEOTIDE SEQUENCE [LARGE SCALE GENOMIC DNA]</scope>
    <source>
        <strain evidence="2 3">11061_1 CR5-6</strain>
    </source>
</reference>
<feature type="compositionally biased region" description="Low complexity" evidence="1">
    <location>
        <begin position="265"/>
        <end position="277"/>
    </location>
</feature>
<feature type="region of interest" description="Disordered" evidence="1">
    <location>
        <begin position="342"/>
        <end position="366"/>
    </location>
</feature>
<feature type="compositionally biased region" description="Basic residues" evidence="1">
    <location>
        <begin position="46"/>
        <end position="55"/>
    </location>
</feature>
<sequence length="443" mass="48728">MPINAPQTSQEHGVTTRRTTAHASAAHPPTATPSAPDPVPAAMQRFRLRSLRRSSSRIQRWVQDQQKRYSSGDDVAPDPPSASDAPDAASGCHPYLAYPHLALPRPSEEDEDVITLDDDFVHIDSDDARVTEVVDLSSAPPTPRRNRAGTITFATPSPLRTLARNLAHSRRISSSTTTTVREQSPSPSRPSIFPRPSRTSIHSRASSRTTSLFTQRPQRDAPSEDSMPPSSSTWKFKRTPGGLLSHFAASSEGTLDDGARPPRPSTESSISRSSETTYTRNSLESTSTSSPLRSMRAHTPSMFFNATPSLWSLPRDASHMNDPPESEKTIARDTEKGSMRMPIHLKGSSGSSSGSILSSHKRRRKRKLVVSGIPPGDMRRYEHVRLWCESFGELNQITRVPNGDLHVDFRRSEVADTVCRLHARVHINGVGSVGLSWFTGKRP</sequence>
<organism evidence="2 3">
    <name type="scientific">Phlebiopsis gigantea (strain 11061_1 CR5-6)</name>
    <name type="common">White-rot fungus</name>
    <name type="synonym">Peniophora gigantea</name>
    <dbReference type="NCBI Taxonomy" id="745531"/>
    <lineage>
        <taxon>Eukaryota</taxon>
        <taxon>Fungi</taxon>
        <taxon>Dikarya</taxon>
        <taxon>Basidiomycota</taxon>
        <taxon>Agaricomycotina</taxon>
        <taxon>Agaricomycetes</taxon>
        <taxon>Polyporales</taxon>
        <taxon>Phanerochaetaceae</taxon>
        <taxon>Phlebiopsis</taxon>
    </lineage>
</organism>
<dbReference type="Proteomes" id="UP000053257">
    <property type="component" value="Unassembled WGS sequence"/>
</dbReference>
<evidence type="ECO:0000256" key="1">
    <source>
        <dbReference type="SAM" id="MobiDB-lite"/>
    </source>
</evidence>
<dbReference type="HOGENOM" id="CLU_624100_0_0_1"/>
<dbReference type="AlphaFoldDB" id="A0A0C3NXG4"/>
<feature type="compositionally biased region" description="Polar residues" evidence="1">
    <location>
        <begin position="199"/>
        <end position="216"/>
    </location>
</feature>
<dbReference type="OrthoDB" id="3071736at2759"/>
<evidence type="ECO:0000313" key="2">
    <source>
        <dbReference type="EMBL" id="KIP10109.1"/>
    </source>
</evidence>
<proteinExistence type="predicted"/>
<keyword evidence="3" id="KW-1185">Reference proteome</keyword>
<feature type="region of interest" description="Disordered" evidence="1">
    <location>
        <begin position="1"/>
        <end position="91"/>
    </location>
</feature>
<feature type="compositionally biased region" description="Low complexity" evidence="1">
    <location>
        <begin position="344"/>
        <end position="358"/>
    </location>
</feature>
<feature type="compositionally biased region" description="Low complexity" evidence="1">
    <location>
        <begin position="81"/>
        <end position="90"/>
    </location>
</feature>
<feature type="compositionally biased region" description="Polar residues" evidence="1">
    <location>
        <begin position="278"/>
        <end position="292"/>
    </location>
</feature>
<feature type="compositionally biased region" description="Low complexity" evidence="1">
    <location>
        <begin position="16"/>
        <end position="34"/>
    </location>
</feature>
<accession>A0A0C3NXG4</accession>
<dbReference type="EMBL" id="KN840458">
    <property type="protein sequence ID" value="KIP10109.1"/>
    <property type="molecule type" value="Genomic_DNA"/>
</dbReference>
<feature type="compositionally biased region" description="Low complexity" evidence="1">
    <location>
        <begin position="172"/>
        <end position="198"/>
    </location>
</feature>
<evidence type="ECO:0000313" key="3">
    <source>
        <dbReference type="Proteomes" id="UP000053257"/>
    </source>
</evidence>
<feature type="region of interest" description="Disordered" evidence="1">
    <location>
        <begin position="167"/>
        <end position="294"/>
    </location>
</feature>